<dbReference type="EMBL" id="PXZM01000018">
    <property type="protein sequence ID" value="PSJ95500.1"/>
    <property type="molecule type" value="Genomic_DNA"/>
</dbReference>
<proteinExistence type="predicted"/>
<evidence type="ECO:0000313" key="2">
    <source>
        <dbReference type="Proteomes" id="UP000240419"/>
    </source>
</evidence>
<reference evidence="1 2" key="1">
    <citation type="submission" date="2018-03" db="EMBL/GenBank/DDBJ databases">
        <title>Brevisbacillus phylogenomics.</title>
        <authorList>
            <person name="Dunlap C."/>
        </authorList>
    </citation>
    <scope>NUCLEOTIDE SEQUENCE [LARGE SCALE GENOMIC DNA]</scope>
    <source>
        <strain evidence="1 2">NRRL NRS-1210</strain>
    </source>
</reference>
<evidence type="ECO:0000313" key="1">
    <source>
        <dbReference type="EMBL" id="PSJ95500.1"/>
    </source>
</evidence>
<keyword evidence="2" id="KW-1185">Reference proteome</keyword>
<name>A0A2P7V8G5_9BACL</name>
<dbReference type="AlphaFoldDB" id="A0A2P7V8G5"/>
<protein>
    <submittedName>
        <fullName evidence="1">Uncharacterized protein</fullName>
    </submittedName>
</protein>
<sequence length="67" mass="7391">MVSLKMQDAHVFDSENNIIAKVMKASNSGNEVGKTFALELNGELAALGIKKGRLFLADYRFQMNGEE</sequence>
<gene>
    <name evidence="1" type="ORF">C7R93_12235</name>
</gene>
<dbReference type="Proteomes" id="UP000240419">
    <property type="component" value="Unassembled WGS sequence"/>
</dbReference>
<accession>A0A2P7V8G5</accession>
<organism evidence="1 2">
    <name type="scientific">Brevibacillus fortis</name>
    <dbReference type="NCBI Taxonomy" id="2126352"/>
    <lineage>
        <taxon>Bacteria</taxon>
        <taxon>Bacillati</taxon>
        <taxon>Bacillota</taxon>
        <taxon>Bacilli</taxon>
        <taxon>Bacillales</taxon>
        <taxon>Paenibacillaceae</taxon>
        <taxon>Brevibacillus</taxon>
    </lineage>
</organism>
<comment type="caution">
    <text evidence="1">The sequence shown here is derived from an EMBL/GenBank/DDBJ whole genome shotgun (WGS) entry which is preliminary data.</text>
</comment>
<dbReference type="RefSeq" id="WP_106839066.1">
    <property type="nucleotide sequence ID" value="NZ_JBCNIW010000029.1"/>
</dbReference>